<dbReference type="PROSITE" id="PS51462">
    <property type="entry name" value="NUDIX"/>
    <property type="match status" value="1"/>
</dbReference>
<dbReference type="HOGENOM" id="CLU_037162_22_1_0"/>
<organism evidence="2 3">
    <name type="scientific">Sphaerobacter thermophilus (strain ATCC 49802 / DSM 20745 / KCCM 41009 / NCIMB 13125 / S 6022)</name>
    <dbReference type="NCBI Taxonomy" id="479434"/>
    <lineage>
        <taxon>Bacteria</taxon>
        <taxon>Pseudomonadati</taxon>
        <taxon>Thermomicrobiota</taxon>
        <taxon>Thermomicrobia</taxon>
        <taxon>Sphaerobacterales</taxon>
        <taxon>Sphaerobacterineae</taxon>
        <taxon>Sphaerobacteraceae</taxon>
        <taxon>Sphaerobacter</taxon>
    </lineage>
</organism>
<reference evidence="2 3" key="2">
    <citation type="journal article" date="2010" name="Stand. Genomic Sci.">
        <title>Complete genome sequence of Desulfohalobium retbaense type strain (HR(100)).</title>
        <authorList>
            <person name="Spring S."/>
            <person name="Nolan M."/>
            <person name="Lapidus A."/>
            <person name="Glavina Del Rio T."/>
            <person name="Copeland A."/>
            <person name="Tice H."/>
            <person name="Cheng J.F."/>
            <person name="Lucas S."/>
            <person name="Land M."/>
            <person name="Chen F."/>
            <person name="Bruce D."/>
            <person name="Goodwin L."/>
            <person name="Pitluck S."/>
            <person name="Ivanova N."/>
            <person name="Mavromatis K."/>
            <person name="Mikhailova N."/>
            <person name="Pati A."/>
            <person name="Chen A."/>
            <person name="Palaniappan K."/>
            <person name="Hauser L."/>
            <person name="Chang Y.J."/>
            <person name="Jeffries C.D."/>
            <person name="Munk C."/>
            <person name="Kiss H."/>
            <person name="Chain P."/>
            <person name="Han C."/>
            <person name="Brettin T."/>
            <person name="Detter J.C."/>
            <person name="Schuler E."/>
            <person name="Goker M."/>
            <person name="Rohde M."/>
            <person name="Bristow J."/>
            <person name="Eisen J.A."/>
            <person name="Markowitz V."/>
            <person name="Hugenholtz P."/>
            <person name="Kyrpides N.C."/>
            <person name="Klenk H.P."/>
        </authorList>
    </citation>
    <scope>NUCLEOTIDE SEQUENCE [LARGE SCALE GENOMIC DNA]</scope>
    <source>
        <strain evidence="3">ATCC 49802 / DSM 20745 / S 6022</strain>
    </source>
</reference>
<keyword evidence="2" id="KW-0378">Hydrolase</keyword>
<gene>
    <name evidence="2" type="ordered locus">Sthe_0798</name>
</gene>
<feature type="domain" description="Nudix hydrolase" evidence="1">
    <location>
        <begin position="4"/>
        <end position="138"/>
    </location>
</feature>
<dbReference type="CDD" id="cd04664">
    <property type="entry name" value="NUDIX_DHNTPase_like"/>
    <property type="match status" value="1"/>
</dbReference>
<dbReference type="InParanoid" id="D1C1W8"/>
<dbReference type="eggNOG" id="COG0494">
    <property type="taxonomic scope" value="Bacteria"/>
</dbReference>
<dbReference type="AlphaFoldDB" id="D1C1W8"/>
<reference evidence="3" key="1">
    <citation type="submission" date="2009-11" db="EMBL/GenBank/DDBJ databases">
        <title>The complete chromosome 1 of Sphaerobacter thermophilus DSM 20745.</title>
        <authorList>
            <person name="Lucas S."/>
            <person name="Copeland A."/>
            <person name="Lapidus A."/>
            <person name="Glavina del Rio T."/>
            <person name="Dalin E."/>
            <person name="Tice H."/>
            <person name="Bruce D."/>
            <person name="Goodwin L."/>
            <person name="Pitluck S."/>
            <person name="Kyrpides N."/>
            <person name="Mavromatis K."/>
            <person name="Ivanova N."/>
            <person name="Mikhailova N."/>
            <person name="LaButti K.M."/>
            <person name="Clum A."/>
            <person name="Sun H.I."/>
            <person name="Brettin T."/>
            <person name="Detter J.C."/>
            <person name="Han C."/>
            <person name="Larimer F."/>
            <person name="Land M."/>
            <person name="Hauser L."/>
            <person name="Markowitz V."/>
            <person name="Cheng J.F."/>
            <person name="Hugenholtz P."/>
            <person name="Woyke T."/>
            <person name="Wu D."/>
            <person name="Steenblock K."/>
            <person name="Schneider S."/>
            <person name="Pukall R."/>
            <person name="Goeker M."/>
            <person name="Klenk H.P."/>
            <person name="Eisen J.A."/>
        </authorList>
    </citation>
    <scope>NUCLEOTIDE SEQUENCE [LARGE SCALE GENOMIC DNA]</scope>
    <source>
        <strain evidence="3">ATCC 49802 / DSM 20745 / S 6022</strain>
    </source>
</reference>
<sequence length="153" mass="17464">MPRIVSDIVDVYVFRRTKHGAQFLVVRRRPDLVLGDTWQSVHGKIEPGESAVEAARREVQEHTGLTPTKLYSADYINQFYDHKTDSVVLAPAFAVQVEPRAQPRLSQEYCDYAWCDLEETVARLPLASQRWAARHIYDVIAMGGEEAEFYALP</sequence>
<dbReference type="PANTHER" id="PTHR43736:SF1">
    <property type="entry name" value="DIHYDRONEOPTERIN TRIPHOSPHATE DIPHOSPHATASE"/>
    <property type="match status" value="1"/>
</dbReference>
<evidence type="ECO:0000259" key="1">
    <source>
        <dbReference type="PROSITE" id="PS51462"/>
    </source>
</evidence>
<dbReference type="STRING" id="479434.Sthe_0798"/>
<dbReference type="SUPFAM" id="SSF55811">
    <property type="entry name" value="Nudix"/>
    <property type="match status" value="1"/>
</dbReference>
<dbReference type="PANTHER" id="PTHR43736">
    <property type="entry name" value="ADP-RIBOSE PYROPHOSPHATASE"/>
    <property type="match status" value="1"/>
</dbReference>
<evidence type="ECO:0000313" key="2">
    <source>
        <dbReference type="EMBL" id="ACZ38235.1"/>
    </source>
</evidence>
<dbReference type="EMBL" id="CP001823">
    <property type="protein sequence ID" value="ACZ38235.1"/>
    <property type="molecule type" value="Genomic_DNA"/>
</dbReference>
<dbReference type="OrthoDB" id="9804563at2"/>
<dbReference type="KEGG" id="sti:Sthe_0798"/>
<dbReference type="Gene3D" id="3.90.79.10">
    <property type="entry name" value="Nucleoside Triphosphate Pyrophosphohydrolase"/>
    <property type="match status" value="1"/>
</dbReference>
<dbReference type="InterPro" id="IPR015797">
    <property type="entry name" value="NUDIX_hydrolase-like_dom_sf"/>
</dbReference>
<dbReference type="InterPro" id="IPR000086">
    <property type="entry name" value="NUDIX_hydrolase_dom"/>
</dbReference>
<evidence type="ECO:0000313" key="3">
    <source>
        <dbReference type="Proteomes" id="UP000002027"/>
    </source>
</evidence>
<dbReference type="Pfam" id="PF00293">
    <property type="entry name" value="NUDIX"/>
    <property type="match status" value="1"/>
</dbReference>
<dbReference type="GO" id="GO:0016787">
    <property type="term" value="F:hydrolase activity"/>
    <property type="evidence" value="ECO:0007669"/>
    <property type="project" value="UniProtKB-KW"/>
</dbReference>
<protein>
    <submittedName>
        <fullName evidence="2">NUDIX hydrolase</fullName>
    </submittedName>
</protein>
<name>D1C1W8_SPHTD</name>
<proteinExistence type="predicted"/>
<accession>D1C1W8</accession>
<dbReference type="Proteomes" id="UP000002027">
    <property type="component" value="Chromosome 1"/>
</dbReference>
<dbReference type="RefSeq" id="WP_012871282.1">
    <property type="nucleotide sequence ID" value="NC_013523.1"/>
</dbReference>
<keyword evidence="3" id="KW-1185">Reference proteome</keyword>